<accession>A0A517LCF3</accession>
<evidence type="ECO:0000256" key="1">
    <source>
        <dbReference type="SAM" id="MobiDB-lite"/>
    </source>
</evidence>
<dbReference type="GO" id="GO:0000902">
    <property type="term" value="P:cell morphogenesis"/>
    <property type="evidence" value="ECO:0007669"/>
    <property type="project" value="InterPro"/>
</dbReference>
<dbReference type="STRING" id="50376.A0A517LCF3"/>
<evidence type="ECO:0000313" key="5">
    <source>
        <dbReference type="EMBL" id="QDS73329.1"/>
    </source>
</evidence>
<feature type="domain" description="Cell morphogenesis protein N-terminal" evidence="2">
    <location>
        <begin position="355"/>
        <end position="930"/>
    </location>
</feature>
<feature type="compositionally biased region" description="Basic residues" evidence="1">
    <location>
        <begin position="212"/>
        <end position="224"/>
    </location>
</feature>
<dbReference type="InterPro" id="IPR025614">
    <property type="entry name" value="Cell_morpho_N"/>
</dbReference>
<keyword evidence="6" id="KW-1185">Reference proteome</keyword>
<dbReference type="EMBL" id="CP042193">
    <property type="protein sequence ID" value="QDS73329.1"/>
    <property type="molecule type" value="Genomic_DNA"/>
</dbReference>
<dbReference type="InterPro" id="IPR029473">
    <property type="entry name" value="MOR2-PAG1_mid"/>
</dbReference>
<feature type="domain" description="Cell morphogenesis protein C-terminal" evidence="3">
    <location>
        <begin position="1972"/>
        <end position="2219"/>
    </location>
</feature>
<feature type="region of interest" description="Disordered" evidence="1">
    <location>
        <begin position="171"/>
        <end position="230"/>
    </location>
</feature>
<evidence type="ECO:0000259" key="2">
    <source>
        <dbReference type="Pfam" id="PF14222"/>
    </source>
</evidence>
<feature type="region of interest" description="Disordered" evidence="1">
    <location>
        <begin position="50"/>
        <end position="98"/>
    </location>
</feature>
<proteinExistence type="predicted"/>
<feature type="domain" description="Cell morphogenesis central region" evidence="4">
    <location>
        <begin position="1453"/>
        <end position="1719"/>
    </location>
</feature>
<dbReference type="InterPro" id="IPR025481">
    <property type="entry name" value="Cell_Morphogen_C"/>
</dbReference>
<feature type="domain" description="Cell morphogenesis central region" evidence="4">
    <location>
        <begin position="967"/>
        <end position="1444"/>
    </location>
</feature>
<dbReference type="Proteomes" id="UP000316270">
    <property type="component" value="Chromosome 9"/>
</dbReference>
<sequence>MGKSKFIPVDIRHTPLLLPPVIYPGQVRLFQPSHRSSQLTAYDTSAVIPAGPSPATTLPSREPSLLRGRAPAGRGGSSSRSQTPGAVVPNFNTNTTDGGLLERKPSGNYGHHRQASIVHGSIQHSRNTSFASTSATSPLSPQVIAELGAASQHALDGRMMGHNEVGKMSSMNGHIPGTTNLKNHSPSASFGDRPVTDSIQGGTYRRPERMHSGKSSRPHNHTRSQSRNNYTNQQVTVSEYALHHLFNSFIALADQKINQCVADPRGLEPRVESVCGPGVDPAFDQLGSALGHIARQKPKPLIDSLMLWRKQKSEAATAMKAELHQAKNLSSTISLSGTSTMDTAMAIQQKINQAEQRSTISIYLLCRVLMEIFQQSTLEDVTPDMADRLEDIIYKQLSGAEPEELAESPLRQANWVIFGQLLGAMGDMDFEHVTGRFLSDLERMQLHLGSRREVESKAVLVIRGMRWLKLDFSSEPSWSSCCDFVGALGKLAMAASGQPIKYAFNTLMKELLLPIAANATSELNNPRWRGVIEILRPRLIQMLTKPKHWNNAFPSLTVVLCSSPLESFASQWMAQVLPLQSKLKERNTRAVALRGICRMVWTYLYRTKEPPGATIKNLNEIVRLVFIPGRRSYISTDPAIAEPLIQLIRIIGYKHQELCFKTILFPLMNSEMFTSGKELRITDVEPEKIVLGIRSFLAIMTDLERGEQPPFPVSFHSDPSLEPYQAPSIPLGPNSNAVHPTKSTLTKEERLSKPVMIAGFGEVTKESYNKFCKILAEITLLCDNAFGGQAVLNEKFSAQTPKTPMAEAFNFASRKDDHGPSDSRQGFYDLLHVAVQALPRCLSPHISFKALINLLCTGTAHVQSNIASSSAHSLKAIARQSFAQQVTVGFARFIFNFDDRYATMSDGGMLGPGHIESTLRLYVELLEIWIEEIKLKSRRVAADPTDDATISGHRGAQLDLTGISAQVDEIESHGLFFLCSPARRVRSFAINVLRLVTEFDTALGKHNERIIKIIERRPEKVIDVNDEKLSVAERSRIQRGMRASNLQSTLVELCSSDVAYDSALWFKVVFPSIIRLSFEICPFAVTLTRDIICARISQMQKVISSLAEGYHNAPYASFNVMDQRGGARLATTSPEMVVEQWKLFLIFACSTLTNRGPQFSSHSQNAHVRKSSKSSQNGHEKVLSANELFAKIIPFLAVGNEKVRDAVVIGLGSINQSLYRTLLETLQPAVVNCNEEAKSRLANHQRSISSPRRTYRSDFLRTEVAHVYKLTSHFIHSPETIKDEWILNNLVQYTRDLRLFLGDADIQNEWNLQKLRTHYCGLIEELYAGIGKTSEPLRWMPFQARKAAFALLEDWCGHSPNQDQLRQRENSMRRSMLDRDTEYANKPIVQVTAALEIEKRDLRTSALSAMATLCAGPVSITTETKAVLQFDVLRMLTWIDIIFDTQSDKTHTIGRRALKNLIIHNKEHPYFMGRSIEMCYMAKNPKALESYFEIVTDVLMEREDFAPAFWKILCAGLYTLGNENNHLRIKSARLIRALEERQDKSSKLQDLDISISDKTIAVYKRAQFETSQRLAQQHHDLAFHVFSEFSRFFKDLVPDHQRNMVAAMLPWIQTIELQLDPNGGPTATSYMLLVNLFEITVRCGNALHNEIQALWQALSNGPYAGNVQLVLNFIISVCLDRKEQNFVDYAKQIIVYLAGTQAGSKVVDFLLLQITPKAMVQEKDKRQLHVAPLEANHLPYLADLNAVLPGGNKQGFSLGQLCLVLLVDLMVAPVELSKEHVPLMLHVVLVLWDHYIPLVQDQAREMLVHLIHELVISQIEDSSTTIPTKRSIEAFIELVRQHDMQVVWAYDDFNGKKEDENDLRLPDAMNFVATEVFSIFSITYPTIRDDWGKTALKWASNCPVHHLACRSFQVFRSILSSLDQPMLADMLARLSNTIADEGTEVQTFSMEILTTLKTIIDALAPADLVEYPQLFWTTCACLDTVHEREFMESLAMLEKLMEKLDLADPDIVLRLSETFPPKWEGTYEGLQALVYKGVRSSVCLDRSLRVLEKLIQLPSNDLVGDNSRFLFTLLSNLPRYLRLFETSVKDQATLDSAAVLAKVTRRFSFSAITGPLEDFASLRYIKDDDFLADLLPAIKTLFFPDEEFKSLVFLLSLLTNKLAWFKIKTMHLLCVIIPDVDMKKREIATQGSDLISPLLRLLQTEFCPQALAVLDNVMMTMTATPLDNKHLRMSMAGANTSRALRKEYESVKSLYGIPEASGWSVPMPAVHARTTRDNVHAVFYTCAGPETVVAPGDATPKIELVAEEYSENCFPDYRTATMMSDDTRHDNQPADLVTKLESLDDFFDEDDDGDDDANDLATDLPHSNLGHLHTTTDVRESLYDQETLPLLNRSLKRNASVSSFNHGFADRPEMRTDIRISPSREAMTMTPTLFQNDLKSPFPQTTQRPNMHIRSITSPVGSQMSPPGNAFALEQTIADETFSEDEYDTDTVSRNGGNDRMFSIRTGFRSGIRRLTGGGSDALHGAKTREALRSQMQKSPKVPKVPDVYLQNPKSSDL</sequence>
<feature type="compositionally biased region" description="Low complexity" evidence="1">
    <location>
        <begin position="67"/>
        <end position="81"/>
    </location>
</feature>
<evidence type="ECO:0000259" key="4">
    <source>
        <dbReference type="Pfam" id="PF14228"/>
    </source>
</evidence>
<name>A0A517LCF3_9PEZI</name>
<dbReference type="OrthoDB" id="6287725at2759"/>
<feature type="region of interest" description="Disordered" evidence="1">
    <location>
        <begin position="2533"/>
        <end position="2558"/>
    </location>
</feature>
<dbReference type="InterPro" id="IPR016024">
    <property type="entry name" value="ARM-type_fold"/>
</dbReference>
<dbReference type="GO" id="GO:0030427">
    <property type="term" value="C:site of polarized growth"/>
    <property type="evidence" value="ECO:0007669"/>
    <property type="project" value="TreeGrafter"/>
</dbReference>
<dbReference type="GO" id="GO:0005938">
    <property type="term" value="C:cell cortex"/>
    <property type="evidence" value="ECO:0007669"/>
    <property type="project" value="TreeGrafter"/>
</dbReference>
<reference evidence="5 6" key="1">
    <citation type="submission" date="2019-07" db="EMBL/GenBank/DDBJ databases">
        <title>Finished genome of Venturia effusa.</title>
        <authorList>
            <person name="Young C.A."/>
            <person name="Cox M.P."/>
            <person name="Ganley A.R.D."/>
            <person name="David W.J."/>
        </authorList>
    </citation>
    <scope>NUCLEOTIDE SEQUENCE [LARGE SCALE GENOMIC DNA]</scope>
    <source>
        <strain evidence="6">albino</strain>
    </source>
</reference>
<feature type="domain" description="Cell morphogenesis central region" evidence="4">
    <location>
        <begin position="1753"/>
        <end position="1924"/>
    </location>
</feature>
<dbReference type="InterPro" id="IPR039867">
    <property type="entry name" value="Furry/Tao3/Mor2"/>
</dbReference>
<evidence type="ECO:0008006" key="7">
    <source>
        <dbReference type="Google" id="ProtNLM"/>
    </source>
</evidence>
<dbReference type="Pfam" id="PF14222">
    <property type="entry name" value="MOR2-PAG1_N"/>
    <property type="match status" value="1"/>
</dbReference>
<dbReference type="Pfam" id="PF14225">
    <property type="entry name" value="MOR2-PAG1_C"/>
    <property type="match status" value="1"/>
</dbReference>
<dbReference type="PANTHER" id="PTHR12295:SF30">
    <property type="entry name" value="PROTEIN FURRY"/>
    <property type="match status" value="1"/>
</dbReference>
<evidence type="ECO:0000313" key="6">
    <source>
        <dbReference type="Proteomes" id="UP000316270"/>
    </source>
</evidence>
<dbReference type="PANTHER" id="PTHR12295">
    <property type="entry name" value="FURRY-RELATED"/>
    <property type="match status" value="1"/>
</dbReference>
<protein>
    <recommendedName>
        <fullName evidence="7">Cell morphoproteinsis protein PAG1</fullName>
    </recommendedName>
</protein>
<feature type="compositionally biased region" description="Polar residues" evidence="1">
    <location>
        <begin position="171"/>
        <end position="188"/>
    </location>
</feature>
<dbReference type="SUPFAM" id="SSF48371">
    <property type="entry name" value="ARM repeat"/>
    <property type="match status" value="2"/>
</dbReference>
<organism evidence="5 6">
    <name type="scientific">Venturia effusa</name>
    <dbReference type="NCBI Taxonomy" id="50376"/>
    <lineage>
        <taxon>Eukaryota</taxon>
        <taxon>Fungi</taxon>
        <taxon>Dikarya</taxon>
        <taxon>Ascomycota</taxon>
        <taxon>Pezizomycotina</taxon>
        <taxon>Dothideomycetes</taxon>
        <taxon>Pleosporomycetidae</taxon>
        <taxon>Venturiales</taxon>
        <taxon>Venturiaceae</taxon>
        <taxon>Venturia</taxon>
    </lineage>
</organism>
<gene>
    <name evidence="5" type="ORF">FKW77_006495</name>
</gene>
<dbReference type="Pfam" id="PF14228">
    <property type="entry name" value="MOR2-PAG1_mid"/>
    <property type="match status" value="3"/>
</dbReference>
<evidence type="ECO:0000259" key="3">
    <source>
        <dbReference type="Pfam" id="PF14225"/>
    </source>
</evidence>